<evidence type="ECO:0000313" key="3">
    <source>
        <dbReference type="Proteomes" id="UP000246018"/>
    </source>
</evidence>
<dbReference type="RefSeq" id="WP_116570658.1">
    <property type="nucleotide sequence ID" value="NZ_QDGZ01000001.1"/>
</dbReference>
<feature type="domain" description="HTH marR-type" evidence="1">
    <location>
        <begin position="9"/>
        <end position="140"/>
    </location>
</feature>
<dbReference type="PANTHER" id="PTHR33164">
    <property type="entry name" value="TRANSCRIPTIONAL REGULATOR, MARR FAMILY"/>
    <property type="match status" value="1"/>
</dbReference>
<evidence type="ECO:0000313" key="2">
    <source>
        <dbReference type="EMBL" id="PVG84525.1"/>
    </source>
</evidence>
<dbReference type="OrthoDB" id="162531at2"/>
<dbReference type="GO" id="GO:0003700">
    <property type="term" value="F:DNA-binding transcription factor activity"/>
    <property type="evidence" value="ECO:0007669"/>
    <property type="project" value="InterPro"/>
</dbReference>
<proteinExistence type="predicted"/>
<dbReference type="EMBL" id="QDGZ01000001">
    <property type="protein sequence ID" value="PVG84525.1"/>
    <property type="molecule type" value="Genomic_DNA"/>
</dbReference>
<keyword evidence="3" id="KW-1185">Reference proteome</keyword>
<dbReference type="InterPro" id="IPR036388">
    <property type="entry name" value="WH-like_DNA-bd_sf"/>
</dbReference>
<reference evidence="2 3" key="1">
    <citation type="submission" date="2018-04" db="EMBL/GenBank/DDBJ databases">
        <title>Genome of Nocardioides gansuensis WSJ-1.</title>
        <authorList>
            <person name="Wu S."/>
            <person name="Wang G."/>
        </authorList>
    </citation>
    <scope>NUCLEOTIDE SEQUENCE [LARGE SCALE GENOMIC DNA]</scope>
    <source>
        <strain evidence="2 3">WSJ-1</strain>
    </source>
</reference>
<dbReference type="PRINTS" id="PR00598">
    <property type="entry name" value="HTHMARR"/>
</dbReference>
<name>A0A2T8FFQ2_9ACTN</name>
<dbReference type="PROSITE" id="PS50995">
    <property type="entry name" value="HTH_MARR_2"/>
    <property type="match status" value="1"/>
</dbReference>
<dbReference type="SUPFAM" id="SSF46785">
    <property type="entry name" value="Winged helix' DNA-binding domain"/>
    <property type="match status" value="1"/>
</dbReference>
<organism evidence="2 3">
    <name type="scientific">Nocardioides gansuensis</name>
    <dbReference type="NCBI Taxonomy" id="2138300"/>
    <lineage>
        <taxon>Bacteria</taxon>
        <taxon>Bacillati</taxon>
        <taxon>Actinomycetota</taxon>
        <taxon>Actinomycetes</taxon>
        <taxon>Propionibacteriales</taxon>
        <taxon>Nocardioidaceae</taxon>
        <taxon>Nocardioides</taxon>
    </lineage>
</organism>
<dbReference type="Pfam" id="PF12802">
    <property type="entry name" value="MarR_2"/>
    <property type="match status" value="1"/>
</dbReference>
<dbReference type="Gene3D" id="1.10.10.10">
    <property type="entry name" value="Winged helix-like DNA-binding domain superfamily/Winged helix DNA-binding domain"/>
    <property type="match status" value="1"/>
</dbReference>
<dbReference type="AlphaFoldDB" id="A0A2T8FFQ2"/>
<gene>
    <name evidence="2" type="ORF">DDE18_02675</name>
</gene>
<sequence length="153" mass="16884">MTETRQQAAAELGRALQRYQRSVQAFDDRVGRSLGLNPADLRCLDWLTEGPLSAGQLSQATGLRPAATTALIDRLVAKGYVRRVPAAGDRRRVLVEMTEEGAARTWACYGPMVQEGEGLLSGFTRAELARMRDLLIAMIELTDRHAERLVTES</sequence>
<dbReference type="InterPro" id="IPR036390">
    <property type="entry name" value="WH_DNA-bd_sf"/>
</dbReference>
<protein>
    <submittedName>
        <fullName evidence="2">MarR family transcriptional regulator</fullName>
    </submittedName>
</protein>
<dbReference type="SMART" id="SM00347">
    <property type="entry name" value="HTH_MARR"/>
    <property type="match status" value="1"/>
</dbReference>
<dbReference type="InterPro" id="IPR000835">
    <property type="entry name" value="HTH_MarR-typ"/>
</dbReference>
<accession>A0A2T8FFQ2</accession>
<evidence type="ECO:0000259" key="1">
    <source>
        <dbReference type="PROSITE" id="PS50995"/>
    </source>
</evidence>
<comment type="caution">
    <text evidence="2">The sequence shown here is derived from an EMBL/GenBank/DDBJ whole genome shotgun (WGS) entry which is preliminary data.</text>
</comment>
<dbReference type="Proteomes" id="UP000246018">
    <property type="component" value="Unassembled WGS sequence"/>
</dbReference>
<dbReference type="GO" id="GO:0006950">
    <property type="term" value="P:response to stress"/>
    <property type="evidence" value="ECO:0007669"/>
    <property type="project" value="TreeGrafter"/>
</dbReference>
<dbReference type="InterPro" id="IPR039422">
    <property type="entry name" value="MarR/SlyA-like"/>
</dbReference>
<dbReference type="PANTHER" id="PTHR33164:SF106">
    <property type="entry name" value="TRANSCRIPTIONAL REGULATORY PROTEIN"/>
    <property type="match status" value="1"/>
</dbReference>